<accession>A0A8H8T0Z5</accession>
<evidence type="ECO:0000313" key="2">
    <source>
        <dbReference type="EMBL" id="QRW24834.1"/>
    </source>
</evidence>
<sequence length="347" mass="39688">MASINHYLKAPNTPKKQTKNSKGKVSASVPPKKKLSQAELRTHLEAFFAQPQHSGFIYNPSKPYMDEFYRMTKQFGWNSKGNEYQQAKFKEAREGINKASVLQFNAIYGEDEESLAAWRNLCGVLGIAKIPKSRFRCREASSPLVKSSYVNICDLVDSPVLHTKVRHFDSEEKLSVYTKRRYDPSKPFMDEFWRLVNTNGYGRHGKRYKSARKGVKDAMVREFQDVYGVRPHKLHVWHKFFQAIGINEEPRDLGLCYKRAKSINLNICDLIDQTVTGVAVKDFPTVKELSSYTFQDSVRPKIAPPISKKEDPIVARLFRNLTNPPKPKDKVLCPSVKVESIPATAKK</sequence>
<reference evidence="2" key="1">
    <citation type="submission" date="2020-05" db="EMBL/GenBank/DDBJ databases">
        <title>Evolutionary and genomic comparisons of hybrid uninucleate and nonhybrid Rhizoctonia fungi.</title>
        <authorList>
            <person name="Li C."/>
            <person name="Chen X."/>
        </authorList>
    </citation>
    <scope>NUCLEOTIDE SEQUENCE</scope>
    <source>
        <strain evidence="2">AG-1 IA</strain>
    </source>
</reference>
<name>A0A8H8T0Z5_9AGAM</name>
<dbReference type="AlphaFoldDB" id="A0A8H8T0Z5"/>
<keyword evidence="2" id="KW-0547">Nucleotide-binding</keyword>
<dbReference type="KEGG" id="rsx:RhiXN_11746"/>
<evidence type="ECO:0000256" key="1">
    <source>
        <dbReference type="SAM" id="MobiDB-lite"/>
    </source>
</evidence>
<protein>
    <submittedName>
        <fullName evidence="2">Phosphate import ATP-binding protein PstB</fullName>
    </submittedName>
</protein>
<dbReference type="EMBL" id="CP059669">
    <property type="protein sequence ID" value="QRW24834.1"/>
    <property type="molecule type" value="Genomic_DNA"/>
</dbReference>
<keyword evidence="2" id="KW-0067">ATP-binding</keyword>
<dbReference type="RefSeq" id="XP_043185071.1">
    <property type="nucleotide sequence ID" value="XM_043331561.1"/>
</dbReference>
<dbReference type="PANTHER" id="PTHR38846">
    <property type="entry name" value="C3H1-TYPE DOMAIN-CONTAINING PROTEIN"/>
    <property type="match status" value="1"/>
</dbReference>
<dbReference type="Proteomes" id="UP000650533">
    <property type="component" value="Chromosome 12"/>
</dbReference>
<organism evidence="2 3">
    <name type="scientific">Rhizoctonia solani</name>
    <dbReference type="NCBI Taxonomy" id="456999"/>
    <lineage>
        <taxon>Eukaryota</taxon>
        <taxon>Fungi</taxon>
        <taxon>Dikarya</taxon>
        <taxon>Basidiomycota</taxon>
        <taxon>Agaricomycotina</taxon>
        <taxon>Agaricomycetes</taxon>
        <taxon>Cantharellales</taxon>
        <taxon>Ceratobasidiaceae</taxon>
        <taxon>Rhizoctonia</taxon>
    </lineage>
</organism>
<dbReference type="GO" id="GO:0005524">
    <property type="term" value="F:ATP binding"/>
    <property type="evidence" value="ECO:0007669"/>
    <property type="project" value="UniProtKB-KW"/>
</dbReference>
<proteinExistence type="predicted"/>
<dbReference type="GeneID" id="67034024"/>
<dbReference type="PANTHER" id="PTHR38846:SF1">
    <property type="entry name" value="C3H1-TYPE DOMAIN-CONTAINING PROTEIN"/>
    <property type="match status" value="1"/>
</dbReference>
<feature type="region of interest" description="Disordered" evidence="1">
    <location>
        <begin position="1"/>
        <end position="32"/>
    </location>
</feature>
<evidence type="ECO:0000313" key="3">
    <source>
        <dbReference type="Proteomes" id="UP000650533"/>
    </source>
</evidence>
<gene>
    <name evidence="2" type="ORF">RhiXN_11746</name>
</gene>